<keyword evidence="4" id="KW-1185">Reference proteome</keyword>
<dbReference type="CDD" id="cd07012">
    <property type="entry name" value="PBP2_Bug_TTT"/>
    <property type="match status" value="1"/>
</dbReference>
<dbReference type="Gene3D" id="3.40.190.10">
    <property type="entry name" value="Periplasmic binding protein-like II"/>
    <property type="match status" value="1"/>
</dbReference>
<comment type="similarity">
    <text evidence="1">Belongs to the UPF0065 (bug) family.</text>
</comment>
<organism evidence="3 4">
    <name type="scientific">Marinomonas phaeophyticola</name>
    <dbReference type="NCBI Taxonomy" id="3004091"/>
    <lineage>
        <taxon>Bacteria</taxon>
        <taxon>Pseudomonadati</taxon>
        <taxon>Pseudomonadota</taxon>
        <taxon>Gammaproteobacteria</taxon>
        <taxon>Oceanospirillales</taxon>
        <taxon>Oceanospirillaceae</taxon>
        <taxon>Marinomonas</taxon>
    </lineage>
</organism>
<dbReference type="SUPFAM" id="SSF53850">
    <property type="entry name" value="Periplasmic binding protein-like II"/>
    <property type="match status" value="1"/>
</dbReference>
<dbReference type="Gene3D" id="3.40.190.150">
    <property type="entry name" value="Bordetella uptake gene, domain 1"/>
    <property type="match status" value="1"/>
</dbReference>
<dbReference type="RefSeq" id="WP_269126439.1">
    <property type="nucleotide sequence ID" value="NZ_JAPUBN010000018.1"/>
</dbReference>
<name>A0ABT4JW91_9GAMM</name>
<keyword evidence="2" id="KW-0732">Signal</keyword>
<reference evidence="3" key="1">
    <citation type="submission" date="2022-12" db="EMBL/GenBank/DDBJ databases">
        <title>Marinomonas 15G1-11 sp. nov, isolated from marine algae.</title>
        <authorList>
            <person name="Butt M."/>
            <person name="Choi D.G."/>
            <person name="Kim J.M."/>
            <person name="Lee J.K."/>
            <person name="Baek J.H."/>
            <person name="Jeon C.O."/>
        </authorList>
    </citation>
    <scope>NUCLEOTIDE SEQUENCE</scope>
    <source>
        <strain evidence="3">15G1-11</strain>
    </source>
</reference>
<dbReference type="Proteomes" id="UP001149719">
    <property type="component" value="Unassembled WGS sequence"/>
</dbReference>
<evidence type="ECO:0000256" key="2">
    <source>
        <dbReference type="SAM" id="SignalP"/>
    </source>
</evidence>
<dbReference type="EMBL" id="JAPUBN010000018">
    <property type="protein sequence ID" value="MCZ2722652.1"/>
    <property type="molecule type" value="Genomic_DNA"/>
</dbReference>
<protein>
    <submittedName>
        <fullName evidence="3">Tripartite tricarboxylate transporter substrate binding protein</fullName>
    </submittedName>
</protein>
<comment type="caution">
    <text evidence="3">The sequence shown here is derived from an EMBL/GenBank/DDBJ whole genome shotgun (WGS) entry which is preliminary data.</text>
</comment>
<sequence length="309" mass="33365">MKGVLGTSLILGMTAPALAEFPEKPITMVVGFKAGGGSDTAARLMASELEKSLGQKIIVTNRGGAGGGVAAAYIRQQPKDGYTIGFAVATTFAFDPLLGNVAHGLNDFSYIAAPHGYRSVFVSPIDAPYKDFKGMISYAKERGWLNYASIIPLDRMIMNYIGKQEGLKVNIVPTRGGAGARQAVLGGHVDVSFSGSNALPMHEQGAVRIVASALPTGMPDYPDIPSLKSLGYDIYSRNYAVFFGPKDIDEQARKKLEMAMARAVRSPVYSDYVRNKFRGREIFLSGGELKAELEMQAKDFRHLLKATEE</sequence>
<dbReference type="PANTHER" id="PTHR42928:SF5">
    <property type="entry name" value="BLR1237 PROTEIN"/>
    <property type="match status" value="1"/>
</dbReference>
<dbReference type="PIRSF" id="PIRSF017082">
    <property type="entry name" value="YflP"/>
    <property type="match status" value="1"/>
</dbReference>
<accession>A0ABT4JW91</accession>
<dbReference type="Pfam" id="PF03401">
    <property type="entry name" value="TctC"/>
    <property type="match status" value="1"/>
</dbReference>
<dbReference type="InterPro" id="IPR042100">
    <property type="entry name" value="Bug_dom1"/>
</dbReference>
<proteinExistence type="inferred from homology"/>
<dbReference type="PANTHER" id="PTHR42928">
    <property type="entry name" value="TRICARBOXYLATE-BINDING PROTEIN"/>
    <property type="match status" value="1"/>
</dbReference>
<feature type="signal peptide" evidence="2">
    <location>
        <begin position="1"/>
        <end position="19"/>
    </location>
</feature>
<dbReference type="InterPro" id="IPR005064">
    <property type="entry name" value="BUG"/>
</dbReference>
<evidence type="ECO:0000313" key="3">
    <source>
        <dbReference type="EMBL" id="MCZ2722652.1"/>
    </source>
</evidence>
<feature type="chain" id="PRO_5046586295" evidence="2">
    <location>
        <begin position="20"/>
        <end position="309"/>
    </location>
</feature>
<evidence type="ECO:0000313" key="4">
    <source>
        <dbReference type="Proteomes" id="UP001149719"/>
    </source>
</evidence>
<evidence type="ECO:0000256" key="1">
    <source>
        <dbReference type="ARBA" id="ARBA00006987"/>
    </source>
</evidence>
<gene>
    <name evidence="3" type="ORF">O1D97_13795</name>
</gene>